<evidence type="ECO:0000313" key="3">
    <source>
        <dbReference type="EMBL" id="KKB96182.1"/>
    </source>
</evidence>
<sequence length="196" mass="21776">MTKINIFKDQETYLTGQLLVATPAMVHDSIFSKSVIFIVSHNHTGSIGVVVNNPINMVQSSIILNSLSKDDSVNYNNIQVYFGGPVEQNRGFILHTNDYKTNPIFELKNDLVLSSNIDILKDISIGMGPSRSLFTIGCTGWAKGQLEREISENQWLIAPFSENIIFNNNNNSEKWNLAMKNLGVKDYALSIVAGHA</sequence>
<reference evidence="3 4" key="1">
    <citation type="submission" date="2015-02" db="EMBL/GenBank/DDBJ databases">
        <title>Single cell genomics of a rare environmental alphaproteobacterium provides unique insights into Rickettsiaceae evolution.</title>
        <authorList>
            <person name="Martijn J."/>
            <person name="Schulz F."/>
            <person name="Zaremba-Niedzwiedzka K."/>
            <person name="Viklund J."/>
            <person name="Stepanauskas R."/>
            <person name="Andersson S.G.E."/>
            <person name="Horn M."/>
            <person name="Guy L."/>
            <person name="Ettema T.J.G."/>
        </authorList>
    </citation>
    <scope>NUCLEOTIDE SEQUENCE [LARGE SCALE GENOMIC DNA]</scope>
    <source>
        <strain evidence="3 4">SCGC AAA041-L04</strain>
    </source>
</reference>
<evidence type="ECO:0000256" key="1">
    <source>
        <dbReference type="ARBA" id="ARBA00009600"/>
    </source>
</evidence>
<evidence type="ECO:0000313" key="4">
    <source>
        <dbReference type="Proteomes" id="UP000033358"/>
    </source>
</evidence>
<comment type="caution">
    <text evidence="3">The sequence shown here is derived from an EMBL/GenBank/DDBJ whole genome shotgun (WGS) entry which is preliminary data.</text>
</comment>
<dbReference type="HAMAP" id="MF_00758">
    <property type="entry name" value="UPF0301"/>
    <property type="match status" value="1"/>
</dbReference>
<evidence type="ECO:0000256" key="2">
    <source>
        <dbReference type="HAMAP-Rule" id="MF_00758"/>
    </source>
</evidence>
<dbReference type="PANTHER" id="PTHR30327:SF1">
    <property type="entry name" value="UPF0301 PROTEIN YQGE"/>
    <property type="match status" value="1"/>
</dbReference>
<gene>
    <name evidence="3" type="ORF">SZ25_00735</name>
</gene>
<dbReference type="Gene3D" id="3.40.1740.10">
    <property type="entry name" value="VC0467-like"/>
    <property type="match status" value="1"/>
</dbReference>
<dbReference type="Pfam" id="PF02622">
    <property type="entry name" value="DUF179"/>
    <property type="match status" value="1"/>
</dbReference>
<dbReference type="InterPro" id="IPR003774">
    <property type="entry name" value="AlgH-like"/>
</dbReference>
<dbReference type="AlphaFoldDB" id="A0A0F5MQ54"/>
<dbReference type="Proteomes" id="UP000033358">
    <property type="component" value="Unassembled WGS sequence"/>
</dbReference>
<dbReference type="PANTHER" id="PTHR30327">
    <property type="entry name" value="UNCHARACTERIZED PROTEIN YQGE"/>
    <property type="match status" value="1"/>
</dbReference>
<dbReference type="SUPFAM" id="SSF143456">
    <property type="entry name" value="VC0467-like"/>
    <property type="match status" value="1"/>
</dbReference>
<organism evidence="3 4">
    <name type="scientific">Candidatus Arcanibacter lacustris</name>
    <dbReference type="NCBI Taxonomy" id="1607817"/>
    <lineage>
        <taxon>Bacteria</taxon>
        <taxon>Pseudomonadati</taxon>
        <taxon>Pseudomonadota</taxon>
        <taxon>Alphaproteobacteria</taxon>
        <taxon>Rickettsiales</taxon>
        <taxon>Candidatus Arcanibacter</taxon>
    </lineage>
</organism>
<comment type="similarity">
    <text evidence="1 2">Belongs to the UPF0301 (AlgH) family.</text>
</comment>
<accession>A0A0F5MQ54</accession>
<protein>
    <recommendedName>
        <fullName evidence="2">UPF0301 protein SZ25_00735</fullName>
    </recommendedName>
</protein>
<dbReference type="GO" id="GO:0005829">
    <property type="term" value="C:cytosol"/>
    <property type="evidence" value="ECO:0007669"/>
    <property type="project" value="TreeGrafter"/>
</dbReference>
<keyword evidence="4" id="KW-1185">Reference proteome</keyword>
<proteinExistence type="inferred from homology"/>
<name>A0A0F5MQ54_9RICK</name>
<dbReference type="EMBL" id="JYHA01000121">
    <property type="protein sequence ID" value="KKB96182.1"/>
    <property type="molecule type" value="Genomic_DNA"/>
</dbReference>